<proteinExistence type="predicted"/>
<feature type="compositionally biased region" description="Low complexity" evidence="1">
    <location>
        <begin position="159"/>
        <end position="174"/>
    </location>
</feature>
<organism evidence="2 3">
    <name type="scientific">Penicillium brevicompactum</name>
    <dbReference type="NCBI Taxonomy" id="5074"/>
    <lineage>
        <taxon>Eukaryota</taxon>
        <taxon>Fungi</taxon>
        <taxon>Dikarya</taxon>
        <taxon>Ascomycota</taxon>
        <taxon>Pezizomycotina</taxon>
        <taxon>Eurotiomycetes</taxon>
        <taxon>Eurotiomycetidae</taxon>
        <taxon>Eurotiales</taxon>
        <taxon>Aspergillaceae</taxon>
        <taxon>Penicillium</taxon>
    </lineage>
</organism>
<feature type="compositionally biased region" description="Basic and acidic residues" evidence="1">
    <location>
        <begin position="13"/>
        <end position="28"/>
    </location>
</feature>
<sequence length="444" mass="50221">MFWQDMALHEIGTKGKRGREVRIVMPHEAEDEDGSSEDEDEEDSEDERMSPLQKRPDLQDSNTGLRKVQATSSSFSHSRNGSMELNERTNSQTNSSAGMAETMNGRSNPFFKGEDEESKAMVYQRASTSSLAHPELPQLRDPQAPNPGAPIKRDPFSPPSTSLLDSPSKLSKMSETIEQGIQARIDRHRFPTTGSRSENSSPARLQMVQRQVLAIVSLSVQDVDHYNDLFKLRGKPAMDDLRTWLEDKVFRPSIETPQPGVMDPNLPQTLPMKDSNGVITHRVLGDRLGLGLTKRLLNFHDPQVLGEGMRSLTVLYSYAKVYASSVAEMSDLCREIAQKLQIAWNCYRGLEQCQYLIELAQVAFRPQYSISNSLDEVQGWLITFIAETTQLFAHACPGELNNFLRSRPMLYQEILDLKKEMCVRQPELFMDLRILLRSRGISDL</sequence>
<comment type="caution">
    <text evidence="2">The sequence shown here is derived from an EMBL/GenBank/DDBJ whole genome shotgun (WGS) entry which is preliminary data.</text>
</comment>
<gene>
    <name evidence="2" type="ORF">N7541_005802</name>
</gene>
<reference evidence="2" key="2">
    <citation type="journal article" date="2023" name="IMA Fungus">
        <title>Comparative genomic study of the Penicillium genus elucidates a diverse pangenome and 15 lateral gene transfer events.</title>
        <authorList>
            <person name="Petersen C."/>
            <person name="Sorensen T."/>
            <person name="Nielsen M.R."/>
            <person name="Sondergaard T.E."/>
            <person name="Sorensen J.L."/>
            <person name="Fitzpatrick D.A."/>
            <person name="Frisvad J.C."/>
            <person name="Nielsen K.L."/>
        </authorList>
    </citation>
    <scope>NUCLEOTIDE SEQUENCE</scope>
    <source>
        <strain evidence="2">IBT 35675</strain>
    </source>
</reference>
<reference evidence="2" key="1">
    <citation type="submission" date="2022-12" db="EMBL/GenBank/DDBJ databases">
        <authorList>
            <person name="Petersen C."/>
        </authorList>
    </citation>
    <scope>NUCLEOTIDE SEQUENCE</scope>
    <source>
        <strain evidence="2">IBT 35675</strain>
    </source>
</reference>
<feature type="compositionally biased region" description="Polar residues" evidence="1">
    <location>
        <begin position="59"/>
        <end position="97"/>
    </location>
</feature>
<evidence type="ECO:0000313" key="3">
    <source>
        <dbReference type="Proteomes" id="UP001148299"/>
    </source>
</evidence>
<dbReference type="EMBL" id="JAPZBR010000004">
    <property type="protein sequence ID" value="KAJ5354758.1"/>
    <property type="molecule type" value="Genomic_DNA"/>
</dbReference>
<keyword evidence="3" id="KW-1185">Reference proteome</keyword>
<evidence type="ECO:0000313" key="2">
    <source>
        <dbReference type="EMBL" id="KAJ5354758.1"/>
    </source>
</evidence>
<protein>
    <submittedName>
        <fullName evidence="2">Uncharacterized protein</fullName>
    </submittedName>
</protein>
<feature type="region of interest" description="Disordered" evidence="1">
    <location>
        <begin position="13"/>
        <end position="176"/>
    </location>
</feature>
<name>A0A9W9URE6_PENBR</name>
<dbReference type="AlphaFoldDB" id="A0A9W9URE6"/>
<accession>A0A9W9URE6</accession>
<dbReference type="Proteomes" id="UP001148299">
    <property type="component" value="Unassembled WGS sequence"/>
</dbReference>
<feature type="compositionally biased region" description="Acidic residues" evidence="1">
    <location>
        <begin position="29"/>
        <end position="46"/>
    </location>
</feature>
<evidence type="ECO:0000256" key="1">
    <source>
        <dbReference type="SAM" id="MobiDB-lite"/>
    </source>
</evidence>